<protein>
    <submittedName>
        <fullName evidence="2">Uncharacterized protein</fullName>
    </submittedName>
</protein>
<gene>
    <name evidence="2" type="ORF">SAMN06297229_0038</name>
</gene>
<reference evidence="3" key="1">
    <citation type="submission" date="2017-04" db="EMBL/GenBank/DDBJ databases">
        <authorList>
            <person name="Varghese N."/>
            <person name="Submissions S."/>
        </authorList>
    </citation>
    <scope>NUCLEOTIDE SEQUENCE [LARGE SCALE GENOMIC DNA]</scope>
</reference>
<evidence type="ECO:0000313" key="2">
    <source>
        <dbReference type="EMBL" id="SMQ57975.1"/>
    </source>
</evidence>
<dbReference type="AlphaFoldDB" id="A0A1Y6E5E6"/>
<keyword evidence="1" id="KW-0812">Transmembrane</keyword>
<organism evidence="2 3">
    <name type="scientific">Pseudidiomarina planktonica</name>
    <dbReference type="NCBI Taxonomy" id="1323738"/>
    <lineage>
        <taxon>Bacteria</taxon>
        <taxon>Pseudomonadati</taxon>
        <taxon>Pseudomonadota</taxon>
        <taxon>Gammaproteobacteria</taxon>
        <taxon>Alteromonadales</taxon>
        <taxon>Idiomarinaceae</taxon>
        <taxon>Pseudidiomarina</taxon>
    </lineage>
</organism>
<name>A0A1Y6E5E6_9GAMM</name>
<keyword evidence="1" id="KW-1133">Transmembrane helix</keyword>
<dbReference type="Proteomes" id="UP000194450">
    <property type="component" value="Unassembled WGS sequence"/>
</dbReference>
<sequence>MRKITLLILVGILVIFSIFIFLMVDDNTVIVSVEKDLFEHGNWTISMCGNSYDMPERIWSRKIECEGTLSIQSMSLHSEHVYITSGSDIYYVGVYSSGNEIKNEVFRK</sequence>
<dbReference type="EMBL" id="FXWH01000001">
    <property type="protein sequence ID" value="SMQ57975.1"/>
    <property type="molecule type" value="Genomic_DNA"/>
</dbReference>
<keyword evidence="1" id="KW-0472">Membrane</keyword>
<keyword evidence="3" id="KW-1185">Reference proteome</keyword>
<evidence type="ECO:0000313" key="3">
    <source>
        <dbReference type="Proteomes" id="UP000194450"/>
    </source>
</evidence>
<proteinExistence type="predicted"/>
<evidence type="ECO:0000256" key="1">
    <source>
        <dbReference type="SAM" id="Phobius"/>
    </source>
</evidence>
<feature type="transmembrane region" description="Helical" evidence="1">
    <location>
        <begin position="7"/>
        <end position="24"/>
    </location>
</feature>
<accession>A0A1Y6E5E6</accession>